<keyword evidence="2" id="KW-1185">Reference proteome</keyword>
<name>A0ABS8DWQ2_9GAMM</name>
<gene>
    <name evidence="1" type="ORF">GEV37_15345</name>
</gene>
<evidence type="ECO:0000313" key="1">
    <source>
        <dbReference type="EMBL" id="MCB8890490.1"/>
    </source>
</evidence>
<accession>A0ABS8DWQ2</accession>
<reference evidence="1 2" key="1">
    <citation type="journal article" date="2021" name="Sci. Rep.">
        <title>Genome analysis of a halophilic bacterium Halomonas malpeensis YU-PRIM-29(T) reveals its exopolysaccharide and pigment producing capabilities.</title>
        <authorList>
            <person name="Athmika"/>
            <person name="Ghate S.D."/>
            <person name="Arun A.B."/>
            <person name="Rao S.S."/>
            <person name="Kumar S.T.A."/>
            <person name="Kandiyil M.K."/>
            <person name="Saptami K."/>
            <person name="Rekha P.D."/>
        </authorList>
    </citation>
    <scope>NUCLEOTIDE SEQUENCE [LARGE SCALE GENOMIC DNA]</scope>
    <source>
        <strain evidence="2">prim 29</strain>
    </source>
</reference>
<comment type="caution">
    <text evidence="1">The sequence shown here is derived from an EMBL/GenBank/DDBJ whole genome shotgun (WGS) entry which is preliminary data.</text>
</comment>
<dbReference type="EMBL" id="WHVL01000007">
    <property type="protein sequence ID" value="MCB8890490.1"/>
    <property type="molecule type" value="Genomic_DNA"/>
</dbReference>
<protein>
    <submittedName>
        <fullName evidence="1">Uncharacterized protein</fullName>
    </submittedName>
</protein>
<organism evidence="1 2">
    <name type="scientific">Vreelandella malpeensis</name>
    <dbReference type="NCBI Taxonomy" id="1172368"/>
    <lineage>
        <taxon>Bacteria</taxon>
        <taxon>Pseudomonadati</taxon>
        <taxon>Pseudomonadota</taxon>
        <taxon>Gammaproteobacteria</taxon>
        <taxon>Oceanospirillales</taxon>
        <taxon>Halomonadaceae</taxon>
        <taxon>Vreelandella</taxon>
    </lineage>
</organism>
<dbReference type="RefSeq" id="WP_227391157.1">
    <property type="nucleotide sequence ID" value="NZ_JBHSCJ010000009.1"/>
</dbReference>
<dbReference type="Proteomes" id="UP001319882">
    <property type="component" value="Unassembled WGS sequence"/>
</dbReference>
<sequence length="129" mass="14262">MSERFPDIEVYLKTVDQHTLEAWLGQTLATSALAPAGKGKWKTRGRHLDHDVPILLVEKAADGFASLWFDSPHTPWEDDRACAQAVAKALGVEVRCSLGGWHPGDDPDAFWQVLADGREQAITWPDSGR</sequence>
<evidence type="ECO:0000313" key="2">
    <source>
        <dbReference type="Proteomes" id="UP001319882"/>
    </source>
</evidence>
<proteinExistence type="predicted"/>